<evidence type="ECO:0000256" key="5">
    <source>
        <dbReference type="ARBA" id="ARBA00022723"/>
    </source>
</evidence>
<evidence type="ECO:0000259" key="10">
    <source>
        <dbReference type="PROSITE" id="PS51918"/>
    </source>
</evidence>
<keyword evidence="4 9" id="KW-0949">S-adenosyl-L-methionine</keyword>
<feature type="domain" description="Radical SAM core" evidence="10">
    <location>
        <begin position="78"/>
        <end position="294"/>
    </location>
</feature>
<sequence length="313" mass="35900">MFQKKKINILHQKEKNTHHISTILSSNEFKSILKKPNWLKVRLPSNLYKINKIKNILKNNKLHSVCEEAHCPNLSECFNNGTATFMILGSICTRKCPFCAVKKGRALMVDTDEPRKIFDVILKLNLKYVVLTSVSRDDLKDGGAEHFSKCIYTIRKKKNIKIEILVPDFRGREKIALNKINKYPPDVFNHNIENVPRLYSSVRPGANYIKSLNLLYEFKKICPNIPTKSGLMLGLGEKKNEVISVLKDLKSVGVSIITMGQYMQPSKNHLLVKKYVQPKEFIIFRNIALSLGFSKVFSGPFVRSSYHADKQYL</sequence>
<keyword evidence="7 9" id="KW-0411">Iron-sulfur</keyword>
<evidence type="ECO:0000256" key="6">
    <source>
        <dbReference type="ARBA" id="ARBA00023004"/>
    </source>
</evidence>
<dbReference type="PANTHER" id="PTHR10949">
    <property type="entry name" value="LIPOYL SYNTHASE"/>
    <property type="match status" value="1"/>
</dbReference>
<dbReference type="Proteomes" id="UP000294455">
    <property type="component" value="Chromosome"/>
</dbReference>
<feature type="binding site" evidence="9">
    <location>
        <position position="99"/>
    </location>
    <ligand>
        <name>[4Fe-4S] cluster</name>
        <dbReference type="ChEBI" id="CHEBI:49883"/>
        <label>2</label>
        <note>4Fe-4S-S-AdoMet</note>
    </ligand>
</feature>
<dbReference type="OrthoDB" id="9787898at2"/>
<dbReference type="AlphaFoldDB" id="A0A803GCW0"/>
<evidence type="ECO:0000256" key="1">
    <source>
        <dbReference type="ARBA" id="ARBA00022485"/>
    </source>
</evidence>
<dbReference type="SUPFAM" id="SSF102114">
    <property type="entry name" value="Radical SAM enzymes"/>
    <property type="match status" value="1"/>
</dbReference>
<comment type="pathway">
    <text evidence="9">Protein modification; protein lipoylation via endogenous pathway; protein N(6)-(lipoyl)lysine from octanoyl-[acyl-carrier-protein]: step 2/2.</text>
</comment>
<dbReference type="UniPathway" id="UPA00538">
    <property type="reaction ID" value="UER00593"/>
</dbReference>
<evidence type="ECO:0000256" key="7">
    <source>
        <dbReference type="ARBA" id="ARBA00023014"/>
    </source>
</evidence>
<dbReference type="RefSeq" id="WP_154049236.1">
    <property type="nucleotide sequence ID" value="NZ_LR217739.1"/>
</dbReference>
<keyword evidence="5 9" id="KW-0479">Metal-binding</keyword>
<comment type="cofactor">
    <cofactor evidence="9">
        <name>[4Fe-4S] cluster</name>
        <dbReference type="ChEBI" id="CHEBI:49883"/>
    </cofactor>
    <text evidence="9">Binds 2 [4Fe-4S] clusters per subunit. One cluster is coordinated with 3 cysteines and an exchangeable S-adenosyl-L-methionine.</text>
</comment>
<dbReference type="PROSITE" id="PS51918">
    <property type="entry name" value="RADICAL_SAM"/>
    <property type="match status" value="1"/>
</dbReference>
<dbReference type="GO" id="GO:0009249">
    <property type="term" value="P:protein lipoylation"/>
    <property type="evidence" value="ECO:0007669"/>
    <property type="project" value="UniProtKB-UniRule"/>
</dbReference>
<dbReference type="FunFam" id="3.20.20.70:FF:000040">
    <property type="entry name" value="Lipoyl synthase"/>
    <property type="match status" value="1"/>
</dbReference>
<feature type="binding site" evidence="9">
    <location>
        <position position="92"/>
    </location>
    <ligand>
        <name>[4Fe-4S] cluster</name>
        <dbReference type="ChEBI" id="CHEBI:49883"/>
        <label>2</label>
        <note>4Fe-4S-S-AdoMet</note>
    </ligand>
</feature>
<evidence type="ECO:0000256" key="8">
    <source>
        <dbReference type="ARBA" id="ARBA00047326"/>
    </source>
</evidence>
<keyword evidence="3 9" id="KW-0808">Transferase</keyword>
<feature type="binding site" evidence="9">
    <location>
        <position position="71"/>
    </location>
    <ligand>
        <name>[4Fe-4S] cluster</name>
        <dbReference type="ChEBI" id="CHEBI:49883"/>
        <label>1</label>
    </ligand>
</feature>
<reference evidence="11 12" key="1">
    <citation type="submission" date="2019-02" db="EMBL/GenBank/DDBJ databases">
        <authorList>
            <person name="Manzano-Marin A."/>
            <person name="Manzano-Marin A."/>
        </authorList>
    </citation>
    <scope>NUCLEOTIDE SEQUENCE [LARGE SCALE GENOMIC DNA]</scope>
    <source>
        <strain evidence="11 12">BuCipiceae</strain>
    </source>
</reference>
<keyword evidence="1 9" id="KW-0004">4Fe-4S</keyword>
<comment type="similarity">
    <text evidence="9">Belongs to the radical SAM superfamily. Lipoyl synthase family.</text>
</comment>
<dbReference type="InterPro" id="IPR031691">
    <property type="entry name" value="LIAS_N"/>
</dbReference>
<evidence type="ECO:0000256" key="9">
    <source>
        <dbReference type="HAMAP-Rule" id="MF_00206"/>
    </source>
</evidence>
<evidence type="ECO:0000313" key="11">
    <source>
        <dbReference type="EMBL" id="VFP88253.1"/>
    </source>
</evidence>
<feature type="binding site" evidence="9">
    <location>
        <position position="66"/>
    </location>
    <ligand>
        <name>[4Fe-4S] cluster</name>
        <dbReference type="ChEBI" id="CHEBI:49883"/>
        <label>1</label>
    </ligand>
</feature>
<dbReference type="Gene3D" id="3.20.20.70">
    <property type="entry name" value="Aldolase class I"/>
    <property type="match status" value="1"/>
</dbReference>
<comment type="function">
    <text evidence="9">Catalyzes the radical-mediated insertion of two sulfur atoms into the C-6 and C-8 positions of the octanoyl moiety bound to the lipoyl domains of lipoate-dependent enzymes, thereby converting the octanoylated domains into lipoylated derivatives.</text>
</comment>
<dbReference type="EC" id="2.8.1.8" evidence="9"/>
<dbReference type="NCBIfam" id="TIGR00510">
    <property type="entry name" value="lipA"/>
    <property type="match status" value="1"/>
</dbReference>
<name>A0A803GCW0_9GAMM</name>
<dbReference type="PIRSF" id="PIRSF005963">
    <property type="entry name" value="Lipoyl_synth"/>
    <property type="match status" value="1"/>
</dbReference>
<dbReference type="Pfam" id="PF16881">
    <property type="entry name" value="LIAS_N"/>
    <property type="match status" value="1"/>
</dbReference>
<keyword evidence="2 9" id="KW-0963">Cytoplasm</keyword>
<accession>A0A803GCW0</accession>
<feature type="binding site" evidence="9">
    <location>
        <position position="305"/>
    </location>
    <ligand>
        <name>[4Fe-4S] cluster</name>
        <dbReference type="ChEBI" id="CHEBI:49883"/>
        <label>1</label>
    </ligand>
</feature>
<protein>
    <recommendedName>
        <fullName evidence="9">Lipoyl synthase</fullName>
        <ecNumber evidence="9">2.8.1.8</ecNumber>
    </recommendedName>
    <alternativeName>
        <fullName evidence="9">Lip-syn</fullName>
        <shortName evidence="9">LS</shortName>
    </alternativeName>
    <alternativeName>
        <fullName evidence="9">Lipoate synthase</fullName>
    </alternativeName>
    <alternativeName>
        <fullName evidence="9">Lipoic acid synthase</fullName>
    </alternativeName>
    <alternativeName>
        <fullName evidence="9">Sulfur insertion protein LipA</fullName>
    </alternativeName>
</protein>
<dbReference type="GO" id="GO:0046872">
    <property type="term" value="F:metal ion binding"/>
    <property type="evidence" value="ECO:0007669"/>
    <property type="project" value="UniProtKB-KW"/>
</dbReference>
<dbReference type="GO" id="GO:0016992">
    <property type="term" value="F:lipoate synthase activity"/>
    <property type="evidence" value="ECO:0007669"/>
    <property type="project" value="UniProtKB-UniRule"/>
</dbReference>
<keyword evidence="6 9" id="KW-0408">Iron</keyword>
<dbReference type="SFLD" id="SFLDF00271">
    <property type="entry name" value="lipoyl_synthase"/>
    <property type="match status" value="1"/>
</dbReference>
<dbReference type="GO" id="GO:0051539">
    <property type="term" value="F:4 iron, 4 sulfur cluster binding"/>
    <property type="evidence" value="ECO:0007669"/>
    <property type="project" value="UniProtKB-UniRule"/>
</dbReference>
<dbReference type="NCBIfam" id="NF004019">
    <property type="entry name" value="PRK05481.1"/>
    <property type="match status" value="1"/>
</dbReference>
<proteinExistence type="inferred from homology"/>
<evidence type="ECO:0000256" key="2">
    <source>
        <dbReference type="ARBA" id="ARBA00022490"/>
    </source>
</evidence>
<evidence type="ECO:0000256" key="4">
    <source>
        <dbReference type="ARBA" id="ARBA00022691"/>
    </source>
</evidence>
<dbReference type="InterPro" id="IPR007197">
    <property type="entry name" value="rSAM"/>
</dbReference>
<dbReference type="Pfam" id="PF04055">
    <property type="entry name" value="Radical_SAM"/>
    <property type="match status" value="1"/>
</dbReference>
<organism evidence="11 12">
    <name type="scientific">Buchnera aphidicola</name>
    <name type="common">Cinara piceae</name>
    <dbReference type="NCBI Taxonomy" id="1660043"/>
    <lineage>
        <taxon>Bacteria</taxon>
        <taxon>Pseudomonadati</taxon>
        <taxon>Pseudomonadota</taxon>
        <taxon>Gammaproteobacteria</taxon>
        <taxon>Enterobacterales</taxon>
        <taxon>Erwiniaceae</taxon>
        <taxon>Buchnera</taxon>
    </lineage>
</organism>
<dbReference type="InterPro" id="IPR006638">
    <property type="entry name" value="Elp3/MiaA/NifB-like_rSAM"/>
</dbReference>
<dbReference type="HAMAP" id="MF_00206">
    <property type="entry name" value="Lipoyl_synth"/>
    <property type="match status" value="1"/>
</dbReference>
<evidence type="ECO:0000313" key="12">
    <source>
        <dbReference type="Proteomes" id="UP000294455"/>
    </source>
</evidence>
<dbReference type="GO" id="GO:0005737">
    <property type="term" value="C:cytoplasm"/>
    <property type="evidence" value="ECO:0007669"/>
    <property type="project" value="UniProtKB-SubCell"/>
</dbReference>
<feature type="binding site" evidence="9">
    <location>
        <position position="96"/>
    </location>
    <ligand>
        <name>[4Fe-4S] cluster</name>
        <dbReference type="ChEBI" id="CHEBI:49883"/>
        <label>2</label>
        <note>4Fe-4S-S-AdoMet</note>
    </ligand>
</feature>
<dbReference type="SFLD" id="SFLDS00029">
    <property type="entry name" value="Radical_SAM"/>
    <property type="match status" value="1"/>
</dbReference>
<dbReference type="SMART" id="SM00729">
    <property type="entry name" value="Elp3"/>
    <property type="match status" value="1"/>
</dbReference>
<dbReference type="SFLD" id="SFLDG01058">
    <property type="entry name" value="lipoyl_synthase_like"/>
    <property type="match status" value="1"/>
</dbReference>
<evidence type="ECO:0000256" key="3">
    <source>
        <dbReference type="ARBA" id="ARBA00022679"/>
    </source>
</evidence>
<dbReference type="EMBL" id="LR217739">
    <property type="protein sequence ID" value="VFP88253.1"/>
    <property type="molecule type" value="Genomic_DNA"/>
</dbReference>
<gene>
    <name evidence="9 11" type="primary">lipA</name>
    <name evidence="11" type="ORF">BUCIPICE3303_177</name>
</gene>
<dbReference type="PANTHER" id="PTHR10949:SF0">
    <property type="entry name" value="LIPOYL SYNTHASE, MITOCHONDRIAL"/>
    <property type="match status" value="1"/>
</dbReference>
<comment type="catalytic activity">
    <reaction evidence="8 9">
        <text>[[Fe-S] cluster scaffold protein carrying a second [4Fe-4S](2+) cluster] + N(6)-octanoyl-L-lysyl-[protein] + 2 oxidized [2Fe-2S]-[ferredoxin] + 2 S-adenosyl-L-methionine + 4 H(+) = [[Fe-S] cluster scaffold protein] + N(6)-[(R)-dihydrolipoyl]-L-lysyl-[protein] + 4 Fe(3+) + 2 hydrogen sulfide + 2 5'-deoxyadenosine + 2 L-methionine + 2 reduced [2Fe-2S]-[ferredoxin]</text>
        <dbReference type="Rhea" id="RHEA:16585"/>
        <dbReference type="Rhea" id="RHEA-COMP:9928"/>
        <dbReference type="Rhea" id="RHEA-COMP:10000"/>
        <dbReference type="Rhea" id="RHEA-COMP:10001"/>
        <dbReference type="Rhea" id="RHEA-COMP:10475"/>
        <dbReference type="Rhea" id="RHEA-COMP:14568"/>
        <dbReference type="Rhea" id="RHEA-COMP:14569"/>
        <dbReference type="ChEBI" id="CHEBI:15378"/>
        <dbReference type="ChEBI" id="CHEBI:17319"/>
        <dbReference type="ChEBI" id="CHEBI:29034"/>
        <dbReference type="ChEBI" id="CHEBI:29919"/>
        <dbReference type="ChEBI" id="CHEBI:33722"/>
        <dbReference type="ChEBI" id="CHEBI:33737"/>
        <dbReference type="ChEBI" id="CHEBI:33738"/>
        <dbReference type="ChEBI" id="CHEBI:57844"/>
        <dbReference type="ChEBI" id="CHEBI:59789"/>
        <dbReference type="ChEBI" id="CHEBI:78809"/>
        <dbReference type="ChEBI" id="CHEBI:83100"/>
        <dbReference type="EC" id="2.8.1.8"/>
    </reaction>
</comment>
<feature type="binding site" evidence="9">
    <location>
        <position position="77"/>
    </location>
    <ligand>
        <name>[4Fe-4S] cluster</name>
        <dbReference type="ChEBI" id="CHEBI:49883"/>
        <label>1</label>
    </ligand>
</feature>
<dbReference type="InterPro" id="IPR058240">
    <property type="entry name" value="rSAM_sf"/>
</dbReference>
<dbReference type="NCBIfam" id="NF009544">
    <property type="entry name" value="PRK12928.1"/>
    <property type="match status" value="1"/>
</dbReference>
<comment type="subcellular location">
    <subcellularLocation>
        <location evidence="9">Cytoplasm</location>
    </subcellularLocation>
</comment>
<dbReference type="InterPro" id="IPR013785">
    <property type="entry name" value="Aldolase_TIM"/>
</dbReference>
<dbReference type="InterPro" id="IPR003698">
    <property type="entry name" value="Lipoyl_synth"/>
</dbReference>